<dbReference type="EMBL" id="KE720815">
    <property type="protein sequence ID" value="ERF75321.1"/>
    <property type="molecule type" value="Genomic_DNA"/>
</dbReference>
<keyword evidence="2" id="KW-0812">Transmembrane</keyword>
<dbReference type="AlphaFoldDB" id="U1GTH3"/>
<feature type="region of interest" description="Disordered" evidence="1">
    <location>
        <begin position="119"/>
        <end position="212"/>
    </location>
</feature>
<feature type="compositionally biased region" description="Low complexity" evidence="1">
    <location>
        <begin position="128"/>
        <end position="143"/>
    </location>
</feature>
<feature type="compositionally biased region" description="Low complexity" evidence="1">
    <location>
        <begin position="620"/>
        <end position="645"/>
    </location>
</feature>
<keyword evidence="4" id="KW-1185">Reference proteome</keyword>
<dbReference type="eggNOG" id="ENOG502T3CJ">
    <property type="taxonomic scope" value="Eukaryota"/>
</dbReference>
<dbReference type="RefSeq" id="XP_007787333.1">
    <property type="nucleotide sequence ID" value="XM_007789143.1"/>
</dbReference>
<organism evidence="3 4">
    <name type="scientific">Endocarpon pusillum (strain Z07020 / HMAS-L-300199)</name>
    <name type="common">Lichen-forming fungus</name>
    <dbReference type="NCBI Taxonomy" id="1263415"/>
    <lineage>
        <taxon>Eukaryota</taxon>
        <taxon>Fungi</taxon>
        <taxon>Dikarya</taxon>
        <taxon>Ascomycota</taxon>
        <taxon>Pezizomycotina</taxon>
        <taxon>Eurotiomycetes</taxon>
        <taxon>Chaetothyriomycetidae</taxon>
        <taxon>Verrucariales</taxon>
        <taxon>Verrucariaceae</taxon>
        <taxon>Endocarpon</taxon>
    </lineage>
</organism>
<feature type="region of interest" description="Disordered" evidence="1">
    <location>
        <begin position="553"/>
        <end position="572"/>
    </location>
</feature>
<sequence>MVSDMAEQHSINEVVASQVRSNSTPEPSLRQSPFASTEEATSRLELEEDEAQVERIDRPATPASATDAVDADEHQSPVPSTNFSEAATLLTRDSHYTANTGGRAEQSWRGGIANIWNPPSTFLSNDPSESGSSVVGEESTTSSLRDVPQVETPPIEISAAPVTGPDEPRSFFDSDSESDGETILRTASRASSLRGQRPKLVEHNSSNVSLGRTRFYQSARLAPPRNPGPSHSKAEQILGIKLKNLLDLTPVGESSNPLASANTATLNALTANAVAKASTTALAPSTPATPASFDSSSVREVPNTPTRVEALDTLPSPWGGFGTLRLSGQNADRVGASPLDALRSNPVTRIDTVGLHRSTSAPPLPYRRNRKVTIRPVDMEIIQTAHQKKFFRDSVVSTPYPTRQQSIAIADVVRTPTIPRKGSNTLAPKTEKDSIQSPTVAQVSPPEILILELSLTRQPLSTKMITIPIYDRSTFDDCALFSSLRNSYNHTILGFTLRFLTARTLSYTTFIFPSSPSTTGPAIPFDAADFLKHLKHPKSGHRRKTWLQWLRKHQPRSIANNNNPGPSSRDLTARSGSIVTAASPATYFSSEGIPRTPAFIDPRSPPPHPPPPPPPPPHSNPISPSNANANANPNSSLLSAPSFTSSSQPVVTTNPVIILHHSFSLPRIAAAISLVLALTALTTILWVLFGTPGVSAADSHARELLRDGNGSGMGSGVPNGGAAGTGSGIGLDSGSTGGSGGVSALTGQATNWDWRVSAQTRVLTGLVMGVLVFLMGTTGVLGWVGGSWAAL</sequence>
<dbReference type="Proteomes" id="UP000019373">
    <property type="component" value="Unassembled WGS sequence"/>
</dbReference>
<protein>
    <submittedName>
        <fullName evidence="3">Uncharacterized protein</fullName>
    </submittedName>
</protein>
<accession>U1GTH3</accession>
<reference evidence="4" key="1">
    <citation type="journal article" date="2014" name="BMC Genomics">
        <title>Genome characteristics reveal the impact of lichenization on lichen-forming fungus Endocarpon pusillum Hedwig (Verrucariales, Ascomycota).</title>
        <authorList>
            <person name="Wang Y.-Y."/>
            <person name="Liu B."/>
            <person name="Zhang X.-Y."/>
            <person name="Zhou Q.-M."/>
            <person name="Zhang T."/>
            <person name="Li H."/>
            <person name="Yu Y.-F."/>
            <person name="Zhang X.-L."/>
            <person name="Hao X.-Y."/>
            <person name="Wang M."/>
            <person name="Wang L."/>
            <person name="Wei J.-C."/>
        </authorList>
    </citation>
    <scope>NUCLEOTIDE SEQUENCE [LARGE SCALE GENOMIC DNA]</scope>
    <source>
        <strain evidence="4">Z07020 / HMAS-L-300199</strain>
    </source>
</reference>
<keyword evidence="2" id="KW-1133">Transmembrane helix</keyword>
<proteinExistence type="predicted"/>
<gene>
    <name evidence="3" type="ORF">EPUS_00113</name>
</gene>
<feature type="region of interest" description="Disordered" evidence="1">
    <location>
        <begin position="588"/>
        <end position="645"/>
    </location>
</feature>
<dbReference type="GeneID" id="19235178"/>
<evidence type="ECO:0000256" key="1">
    <source>
        <dbReference type="SAM" id="MobiDB-lite"/>
    </source>
</evidence>
<dbReference type="HOGENOM" id="CLU_341620_0_0_1"/>
<dbReference type="OrthoDB" id="4157429at2759"/>
<keyword evidence="2" id="KW-0472">Membrane</keyword>
<feature type="compositionally biased region" description="Pro residues" evidence="1">
    <location>
        <begin position="603"/>
        <end position="619"/>
    </location>
</feature>
<feature type="compositionally biased region" description="Polar residues" evidence="1">
    <location>
        <begin position="557"/>
        <end position="572"/>
    </location>
</feature>
<evidence type="ECO:0000313" key="4">
    <source>
        <dbReference type="Proteomes" id="UP000019373"/>
    </source>
</evidence>
<feature type="compositionally biased region" description="Polar residues" evidence="1">
    <location>
        <begin position="18"/>
        <end position="39"/>
    </location>
</feature>
<feature type="transmembrane region" description="Helical" evidence="2">
    <location>
        <begin position="668"/>
        <end position="689"/>
    </location>
</feature>
<name>U1GTH3_ENDPU</name>
<feature type="compositionally biased region" description="Low complexity" evidence="1">
    <location>
        <begin position="280"/>
        <end position="296"/>
    </location>
</feature>
<evidence type="ECO:0000313" key="3">
    <source>
        <dbReference type="EMBL" id="ERF75321.1"/>
    </source>
</evidence>
<evidence type="ECO:0000256" key="2">
    <source>
        <dbReference type="SAM" id="Phobius"/>
    </source>
</evidence>
<feature type="region of interest" description="Disordered" evidence="1">
    <location>
        <begin position="280"/>
        <end position="302"/>
    </location>
</feature>
<dbReference type="OMA" id="LYLHYTF"/>
<feature type="region of interest" description="Disordered" evidence="1">
    <location>
        <begin position="1"/>
        <end position="83"/>
    </location>
</feature>
<feature type="transmembrane region" description="Helical" evidence="2">
    <location>
        <begin position="762"/>
        <end position="784"/>
    </location>
</feature>